<evidence type="ECO:0000313" key="3">
    <source>
        <dbReference type="Proteomes" id="UP001362899"/>
    </source>
</evidence>
<proteinExistence type="predicted"/>
<name>A0AAV5RPZ4_STABA</name>
<dbReference type="EMBL" id="BTGC01000008">
    <property type="protein sequence ID" value="GMM52798.1"/>
    <property type="molecule type" value="Genomic_DNA"/>
</dbReference>
<gene>
    <name evidence="2" type="ORF">DASB73_037610</name>
</gene>
<feature type="region of interest" description="Disordered" evidence="1">
    <location>
        <begin position="68"/>
        <end position="88"/>
    </location>
</feature>
<sequence length="88" mass="9793">MDQNRLSQVFDELYIPPTTESQPPSVPPVAPSLIMQDRTTDTTHHLRCGCCPNACIHKNAWWSIPSPHVRPSLLPTKSSSSMSDYSSN</sequence>
<feature type="compositionally biased region" description="Low complexity" evidence="1">
    <location>
        <begin position="78"/>
        <end position="88"/>
    </location>
</feature>
<dbReference type="AlphaFoldDB" id="A0AAV5RPZ4"/>
<comment type="caution">
    <text evidence="2">The sequence shown here is derived from an EMBL/GenBank/DDBJ whole genome shotgun (WGS) entry which is preliminary data.</text>
</comment>
<protein>
    <submittedName>
        <fullName evidence="2">Uncharacterized protein</fullName>
    </submittedName>
</protein>
<keyword evidence="3" id="KW-1185">Reference proteome</keyword>
<accession>A0AAV5RPZ4</accession>
<organism evidence="2 3">
    <name type="scientific">Starmerella bacillaris</name>
    <name type="common">Yeast</name>
    <name type="synonym">Candida zemplinina</name>
    <dbReference type="NCBI Taxonomy" id="1247836"/>
    <lineage>
        <taxon>Eukaryota</taxon>
        <taxon>Fungi</taxon>
        <taxon>Dikarya</taxon>
        <taxon>Ascomycota</taxon>
        <taxon>Saccharomycotina</taxon>
        <taxon>Dipodascomycetes</taxon>
        <taxon>Dipodascales</taxon>
        <taxon>Trichomonascaceae</taxon>
        <taxon>Starmerella</taxon>
    </lineage>
</organism>
<evidence type="ECO:0000313" key="2">
    <source>
        <dbReference type="EMBL" id="GMM52798.1"/>
    </source>
</evidence>
<dbReference type="Proteomes" id="UP001362899">
    <property type="component" value="Unassembled WGS sequence"/>
</dbReference>
<evidence type="ECO:0000256" key="1">
    <source>
        <dbReference type="SAM" id="MobiDB-lite"/>
    </source>
</evidence>
<reference evidence="2 3" key="1">
    <citation type="journal article" date="2023" name="Elife">
        <title>Identification of key yeast species and microbe-microbe interactions impacting larval growth of Drosophila in the wild.</title>
        <authorList>
            <person name="Mure A."/>
            <person name="Sugiura Y."/>
            <person name="Maeda R."/>
            <person name="Honda K."/>
            <person name="Sakurai N."/>
            <person name="Takahashi Y."/>
            <person name="Watada M."/>
            <person name="Katoh T."/>
            <person name="Gotoh A."/>
            <person name="Gotoh Y."/>
            <person name="Taniguchi I."/>
            <person name="Nakamura K."/>
            <person name="Hayashi T."/>
            <person name="Katayama T."/>
            <person name="Uemura T."/>
            <person name="Hattori Y."/>
        </authorList>
    </citation>
    <scope>NUCLEOTIDE SEQUENCE [LARGE SCALE GENOMIC DNA]</scope>
    <source>
        <strain evidence="2 3">SB-73</strain>
    </source>
</reference>